<evidence type="ECO:0000313" key="1">
    <source>
        <dbReference type="EMBL" id="WRL63301.1"/>
    </source>
</evidence>
<protein>
    <submittedName>
        <fullName evidence="1">Uncharacterized protein</fullName>
    </submittedName>
</protein>
<dbReference type="EMBL" id="CP141261">
    <property type="protein sequence ID" value="WRL63301.1"/>
    <property type="molecule type" value="Genomic_DNA"/>
</dbReference>
<organism evidence="1 2">
    <name type="scientific">Blastococcus brunescens</name>
    <dbReference type="NCBI Taxonomy" id="1564165"/>
    <lineage>
        <taxon>Bacteria</taxon>
        <taxon>Bacillati</taxon>
        <taxon>Actinomycetota</taxon>
        <taxon>Actinomycetes</taxon>
        <taxon>Geodermatophilales</taxon>
        <taxon>Geodermatophilaceae</taxon>
        <taxon>Blastococcus</taxon>
    </lineage>
</organism>
<evidence type="ECO:0000313" key="2">
    <source>
        <dbReference type="Proteomes" id="UP001324287"/>
    </source>
</evidence>
<reference evidence="1 2" key="1">
    <citation type="submission" date="2023-12" db="EMBL/GenBank/DDBJ databases">
        <title>Blastococcus brunescens sp. nov., an actonobacterium isolated from sandstone collected in sahara desert.</title>
        <authorList>
            <person name="Gtari M."/>
            <person name="Ghodhbane F."/>
        </authorList>
    </citation>
    <scope>NUCLEOTIDE SEQUENCE [LARGE SCALE GENOMIC DNA]</scope>
    <source>
        <strain evidence="1 2">BMG 8361</strain>
    </source>
</reference>
<name>A0ABZ1B0L6_9ACTN</name>
<keyword evidence="2" id="KW-1185">Reference proteome</keyword>
<sequence>MTDPASAAELQQRSTEIIGQLTTSATNVQNYLATECGLGVDSTEPAAPTS</sequence>
<dbReference type="RefSeq" id="WP_324274637.1">
    <property type="nucleotide sequence ID" value="NZ_CP141261.1"/>
</dbReference>
<dbReference type="Proteomes" id="UP001324287">
    <property type="component" value="Chromosome"/>
</dbReference>
<accession>A0ABZ1B0L6</accession>
<gene>
    <name evidence="1" type="ORF">U6N30_26680</name>
</gene>
<proteinExistence type="predicted"/>